<dbReference type="Proteomes" id="UP001596380">
    <property type="component" value="Unassembled WGS sequence"/>
</dbReference>
<proteinExistence type="predicted"/>
<feature type="chain" id="PRO_5045535919" evidence="2">
    <location>
        <begin position="28"/>
        <end position="214"/>
    </location>
</feature>
<evidence type="ECO:0000256" key="2">
    <source>
        <dbReference type="SAM" id="SignalP"/>
    </source>
</evidence>
<protein>
    <submittedName>
        <fullName evidence="3">Uncharacterized protein</fullName>
    </submittedName>
</protein>
<feature type="signal peptide" evidence="2">
    <location>
        <begin position="1"/>
        <end position="27"/>
    </location>
</feature>
<evidence type="ECO:0000313" key="4">
    <source>
        <dbReference type="Proteomes" id="UP001596380"/>
    </source>
</evidence>
<evidence type="ECO:0000256" key="1">
    <source>
        <dbReference type="SAM" id="MobiDB-lite"/>
    </source>
</evidence>
<accession>A0ABW2CTC5</accession>
<name>A0ABW2CTC5_9ACTN</name>
<reference evidence="4" key="1">
    <citation type="journal article" date="2019" name="Int. J. Syst. Evol. Microbiol.">
        <title>The Global Catalogue of Microorganisms (GCM) 10K type strain sequencing project: providing services to taxonomists for standard genome sequencing and annotation.</title>
        <authorList>
            <consortium name="The Broad Institute Genomics Platform"/>
            <consortium name="The Broad Institute Genome Sequencing Center for Infectious Disease"/>
            <person name="Wu L."/>
            <person name="Ma J."/>
        </authorList>
    </citation>
    <scope>NUCLEOTIDE SEQUENCE [LARGE SCALE GENOMIC DNA]</scope>
    <source>
        <strain evidence="4">JCM 3369</strain>
    </source>
</reference>
<evidence type="ECO:0000313" key="3">
    <source>
        <dbReference type="EMBL" id="MFC6884515.1"/>
    </source>
</evidence>
<gene>
    <name evidence="3" type="ORF">ACFQKB_32475</name>
</gene>
<organism evidence="3 4">
    <name type="scientific">Actinomadura yumaensis</name>
    <dbReference type="NCBI Taxonomy" id="111807"/>
    <lineage>
        <taxon>Bacteria</taxon>
        <taxon>Bacillati</taxon>
        <taxon>Actinomycetota</taxon>
        <taxon>Actinomycetes</taxon>
        <taxon>Streptosporangiales</taxon>
        <taxon>Thermomonosporaceae</taxon>
        <taxon>Actinomadura</taxon>
    </lineage>
</organism>
<keyword evidence="4" id="KW-1185">Reference proteome</keyword>
<sequence>MLDKVQSRTAMAVSAALLALAVPQVQAVSALGAATVRDQETGAPAAPWQRPSGRTTLPPWPAPKDARPGMRAAGLPLLSEDAKLAQHIHAHLDVIVNGKPVVVPADIGIDRKRHGVSPLHTHDTTGVLHIESTKKEDFYLGQFFNEWQVSFSRKNLGGLRTSRTRVLKVHVNGALYKGDPRNLKLRAHDQIAVVYGKARSRVKVPGHYEFPPGA</sequence>
<feature type="region of interest" description="Disordered" evidence="1">
    <location>
        <begin position="40"/>
        <end position="69"/>
    </location>
</feature>
<keyword evidence="2" id="KW-0732">Signal</keyword>
<dbReference type="EMBL" id="JBHSXS010000028">
    <property type="protein sequence ID" value="MFC6884515.1"/>
    <property type="molecule type" value="Genomic_DNA"/>
</dbReference>
<dbReference type="RefSeq" id="WP_160820204.1">
    <property type="nucleotide sequence ID" value="NZ_JBHSXE010000001.1"/>
</dbReference>
<comment type="caution">
    <text evidence="3">The sequence shown here is derived from an EMBL/GenBank/DDBJ whole genome shotgun (WGS) entry which is preliminary data.</text>
</comment>